<evidence type="ECO:0000313" key="3">
    <source>
        <dbReference type="Proteomes" id="UP000770717"/>
    </source>
</evidence>
<evidence type="ECO:0000313" key="2">
    <source>
        <dbReference type="EMBL" id="KAG9492693.1"/>
    </source>
</evidence>
<sequence length="138" mass="15956">MPQSERGQDPQQCSQKYHLLIVVDTILRMDQFISFTLLRKLIGTSCCIGSELVSTIVQRSIHDPARCHQKEVVAKRFLLRWITAQDPLLKLHFPRWQKKPPKNTKASNGQILKHPGTPEILDLQNSQFRASTRYKHSL</sequence>
<proteinExistence type="predicted"/>
<protein>
    <submittedName>
        <fullName evidence="2">Uncharacterized protein</fullName>
    </submittedName>
</protein>
<accession>A0A8J6KG66</accession>
<feature type="region of interest" description="Disordered" evidence="1">
    <location>
        <begin position="97"/>
        <end position="117"/>
    </location>
</feature>
<gene>
    <name evidence="2" type="ORF">GDO78_000930</name>
</gene>
<reference evidence="2" key="1">
    <citation type="thesis" date="2020" institute="ProQuest LLC" country="789 East Eisenhower Parkway, Ann Arbor, MI, USA">
        <title>Comparative Genomics and Chromosome Evolution.</title>
        <authorList>
            <person name="Mudd A.B."/>
        </authorList>
    </citation>
    <scope>NUCLEOTIDE SEQUENCE</scope>
    <source>
        <strain evidence="2">HN-11 Male</strain>
        <tissue evidence="2">Kidney and liver</tissue>
    </source>
</reference>
<keyword evidence="3" id="KW-1185">Reference proteome</keyword>
<organism evidence="2 3">
    <name type="scientific">Eleutherodactylus coqui</name>
    <name type="common">Puerto Rican coqui</name>
    <dbReference type="NCBI Taxonomy" id="57060"/>
    <lineage>
        <taxon>Eukaryota</taxon>
        <taxon>Metazoa</taxon>
        <taxon>Chordata</taxon>
        <taxon>Craniata</taxon>
        <taxon>Vertebrata</taxon>
        <taxon>Euteleostomi</taxon>
        <taxon>Amphibia</taxon>
        <taxon>Batrachia</taxon>
        <taxon>Anura</taxon>
        <taxon>Neobatrachia</taxon>
        <taxon>Hyloidea</taxon>
        <taxon>Eleutherodactylidae</taxon>
        <taxon>Eleutherodactylinae</taxon>
        <taxon>Eleutherodactylus</taxon>
        <taxon>Eleutherodactylus</taxon>
    </lineage>
</organism>
<dbReference type="Proteomes" id="UP000770717">
    <property type="component" value="Unassembled WGS sequence"/>
</dbReference>
<dbReference type="EMBL" id="WNTK01000001">
    <property type="protein sequence ID" value="KAG9492693.1"/>
    <property type="molecule type" value="Genomic_DNA"/>
</dbReference>
<comment type="caution">
    <text evidence="2">The sequence shown here is derived from an EMBL/GenBank/DDBJ whole genome shotgun (WGS) entry which is preliminary data.</text>
</comment>
<name>A0A8J6KG66_ELECQ</name>
<evidence type="ECO:0000256" key="1">
    <source>
        <dbReference type="SAM" id="MobiDB-lite"/>
    </source>
</evidence>
<dbReference type="AlphaFoldDB" id="A0A8J6KG66"/>